<proteinExistence type="predicted"/>
<evidence type="ECO:0000313" key="3">
    <source>
        <dbReference type="Proteomes" id="UP001589814"/>
    </source>
</evidence>
<organism evidence="2 3">
    <name type="scientific">Kushneria aurantia</name>
    <dbReference type="NCBI Taxonomy" id="504092"/>
    <lineage>
        <taxon>Bacteria</taxon>
        <taxon>Pseudomonadati</taxon>
        <taxon>Pseudomonadota</taxon>
        <taxon>Gammaproteobacteria</taxon>
        <taxon>Oceanospirillales</taxon>
        <taxon>Halomonadaceae</taxon>
        <taxon>Kushneria</taxon>
    </lineage>
</organism>
<keyword evidence="2" id="KW-0808">Transferase</keyword>
<dbReference type="GO" id="GO:0016301">
    <property type="term" value="F:kinase activity"/>
    <property type="evidence" value="ECO:0007669"/>
    <property type="project" value="UniProtKB-KW"/>
</dbReference>
<sequence length="174" mass="20320">MTFAKRLEPSGREDDLADGPAFASRLVPYSRELAFEQLAKVPAELQQRVLLFDIWTNNHDRFLTEKGGNVNLLLDQHDELVVIDHNLAFDDTPGDFARHVFSHQREKLKDLEVQARYQTLMETALEEWDDIIDLIPEEWRFVDPVEQTLPIIPDPDTLLYYLQRLREASFWSAP</sequence>
<comment type="caution">
    <text evidence="2">The sequence shown here is derived from an EMBL/GenBank/DDBJ whole genome shotgun (WGS) entry which is preliminary data.</text>
</comment>
<keyword evidence="2" id="KW-0418">Kinase</keyword>
<reference evidence="2 3" key="1">
    <citation type="submission" date="2024-09" db="EMBL/GenBank/DDBJ databases">
        <authorList>
            <person name="Sun Q."/>
            <person name="Mori K."/>
        </authorList>
    </citation>
    <scope>NUCLEOTIDE SEQUENCE [LARGE SCALE GENOMIC DNA]</scope>
    <source>
        <strain evidence="2 3">CCM 7415</strain>
    </source>
</reference>
<evidence type="ECO:0000313" key="2">
    <source>
        <dbReference type="EMBL" id="MFC0267087.1"/>
    </source>
</evidence>
<dbReference type="Pfam" id="PF20613">
    <property type="entry name" value="HipA_2"/>
    <property type="match status" value="1"/>
</dbReference>
<name>A0ABV6G245_9GAMM</name>
<gene>
    <name evidence="2" type="ORF">ACFFHW_03565</name>
</gene>
<dbReference type="Proteomes" id="UP001589814">
    <property type="component" value="Unassembled WGS sequence"/>
</dbReference>
<keyword evidence="3" id="KW-1185">Reference proteome</keyword>
<evidence type="ECO:0000259" key="1">
    <source>
        <dbReference type="Pfam" id="PF20613"/>
    </source>
</evidence>
<dbReference type="EMBL" id="JBHLVX010000013">
    <property type="protein sequence ID" value="MFC0267087.1"/>
    <property type="molecule type" value="Genomic_DNA"/>
</dbReference>
<protein>
    <submittedName>
        <fullName evidence="2">HipA family kinase</fullName>
    </submittedName>
</protein>
<accession>A0ABV6G245</accession>
<dbReference type="RefSeq" id="WP_019949927.1">
    <property type="nucleotide sequence ID" value="NZ_JBHLVX010000013.1"/>
</dbReference>
<dbReference type="InterPro" id="IPR046748">
    <property type="entry name" value="HipA_2"/>
</dbReference>
<feature type="domain" description="HipA-like kinase" evidence="1">
    <location>
        <begin position="12"/>
        <end position="173"/>
    </location>
</feature>